<feature type="domain" description="Antitoxin SocA-like Panacea" evidence="1">
    <location>
        <begin position="31"/>
        <end position="146"/>
    </location>
</feature>
<gene>
    <name evidence="2" type="ORF">N0A02_11985</name>
</gene>
<dbReference type="Proteomes" id="UP001469089">
    <property type="component" value="Unassembled WGS sequence"/>
</dbReference>
<dbReference type="RefSeq" id="WP_349542403.1">
    <property type="nucleotide sequence ID" value="NZ_JAOALG010000001.1"/>
</dbReference>
<evidence type="ECO:0000313" key="2">
    <source>
        <dbReference type="EMBL" id="MEQ5840145.1"/>
    </source>
</evidence>
<sequence>MFANLYDEKKAAQSAAYLLHRAQAPLTTVKLMKLLYLAERRSFKDHAEPLTGDRIVSTEQGPVLSQTYGHMFGELESVNGGWDSWVADQAAHLLSLRDNVRIDDPAAALLELSNANLDVLSGVWDEFGTFTPARLVDYTQSNCPEWTDPRGSMTPIPHERLLSALGYTNEQREALVERLRDQASLNEVFAATL</sequence>
<keyword evidence="3" id="KW-1185">Reference proteome</keyword>
<dbReference type="Pfam" id="PF13274">
    <property type="entry name" value="SocA_Panacea"/>
    <property type="match status" value="1"/>
</dbReference>
<proteinExistence type="predicted"/>
<comment type="caution">
    <text evidence="2">The sequence shown here is derived from an EMBL/GenBank/DDBJ whole genome shotgun (WGS) entry which is preliminary data.</text>
</comment>
<accession>A0ABV1LLI5</accession>
<organism evidence="2 3">
    <name type="scientific">Paraburkholderia acidicola</name>
    <dbReference type="NCBI Taxonomy" id="1912599"/>
    <lineage>
        <taxon>Bacteria</taxon>
        <taxon>Pseudomonadati</taxon>
        <taxon>Pseudomonadota</taxon>
        <taxon>Betaproteobacteria</taxon>
        <taxon>Burkholderiales</taxon>
        <taxon>Burkholderiaceae</taxon>
        <taxon>Paraburkholderia</taxon>
    </lineage>
</organism>
<evidence type="ECO:0000313" key="3">
    <source>
        <dbReference type="Proteomes" id="UP001469089"/>
    </source>
</evidence>
<reference evidence="2 3" key="1">
    <citation type="journal article" date="2024" name="Chem. Sci.">
        <title>Discovery of a lagriamide polyketide by integrated genome mining, isotopic labeling, and untargeted metabolomics.</title>
        <authorList>
            <person name="Fergusson C.H."/>
            <person name="Saulog J."/>
            <person name="Paulo B.S."/>
            <person name="Wilson D.M."/>
            <person name="Liu D.Y."/>
            <person name="Morehouse N.J."/>
            <person name="Waterworth S."/>
            <person name="Barkei J."/>
            <person name="Gray C.A."/>
            <person name="Kwan J.C."/>
            <person name="Eustaquio A.S."/>
            <person name="Linington R.G."/>
        </authorList>
    </citation>
    <scope>NUCLEOTIDE SEQUENCE [LARGE SCALE GENOMIC DNA]</scope>
    <source>
        <strain evidence="2 3">RL17-338-BIF-B</strain>
    </source>
</reference>
<dbReference type="InterPro" id="IPR025272">
    <property type="entry name" value="SocA_Panacea"/>
</dbReference>
<evidence type="ECO:0000259" key="1">
    <source>
        <dbReference type="Pfam" id="PF13274"/>
    </source>
</evidence>
<dbReference type="EMBL" id="JAOALG010000001">
    <property type="protein sequence ID" value="MEQ5840145.1"/>
    <property type="molecule type" value="Genomic_DNA"/>
</dbReference>
<name>A0ABV1LLI5_9BURK</name>
<protein>
    <submittedName>
        <fullName evidence="2">Panacea domain-containing protein</fullName>
    </submittedName>
</protein>